<dbReference type="EMBL" id="QEKH01000006">
    <property type="protein sequence ID" value="PVY44589.1"/>
    <property type="molecule type" value="Genomic_DNA"/>
</dbReference>
<protein>
    <recommendedName>
        <fullName evidence="3">Lipoprotein</fullName>
    </recommendedName>
</protein>
<proteinExistence type="predicted"/>
<evidence type="ECO:0000313" key="2">
    <source>
        <dbReference type="Proteomes" id="UP000245959"/>
    </source>
</evidence>
<sequence length="191" mass="21179">MKKTRLFLFGIALTALAGCALFSLNPFYTPQNRIDVPLEARGLWSGDRLHLKILPDGTVEYRSFAGEKTVELELQAVFFKVADSLYADLSLAKPPPDVENAMLLGTLVPTHNVYQIKMDSDALTILWPDFEKLRELCLAGKVKLPYAALPAKDAPPVFTASPQEWESVLRSCSGTIFSGKNAIRLQRVLVQ</sequence>
<dbReference type="GeneID" id="78297518"/>
<dbReference type="AlphaFoldDB" id="A0A2U1B7D9"/>
<evidence type="ECO:0000313" key="1">
    <source>
        <dbReference type="EMBL" id="PVY44589.1"/>
    </source>
</evidence>
<dbReference type="PROSITE" id="PS51257">
    <property type="entry name" value="PROKAR_LIPOPROTEIN"/>
    <property type="match status" value="1"/>
</dbReference>
<reference evidence="1 2" key="1">
    <citation type="submission" date="2018-04" db="EMBL/GenBank/DDBJ databases">
        <title>Genomic Encyclopedia of Type Strains, Phase IV (KMG-IV): sequencing the most valuable type-strain genomes for metagenomic binning, comparative biology and taxonomic classification.</title>
        <authorList>
            <person name="Goeker M."/>
        </authorList>
    </citation>
    <scope>NUCLEOTIDE SEQUENCE [LARGE SCALE GENOMIC DNA]</scope>
    <source>
        <strain evidence="1 2">DSM 14823</strain>
    </source>
</reference>
<dbReference type="RefSeq" id="WP_165832838.1">
    <property type="nucleotide sequence ID" value="NZ_CALXNT010000016.1"/>
</dbReference>
<organism evidence="1 2">
    <name type="scientific">Victivallis vadensis</name>
    <dbReference type="NCBI Taxonomy" id="172901"/>
    <lineage>
        <taxon>Bacteria</taxon>
        <taxon>Pseudomonadati</taxon>
        <taxon>Lentisphaerota</taxon>
        <taxon>Lentisphaeria</taxon>
        <taxon>Victivallales</taxon>
        <taxon>Victivallaceae</taxon>
        <taxon>Victivallis</taxon>
    </lineage>
</organism>
<dbReference type="Proteomes" id="UP000245959">
    <property type="component" value="Unassembled WGS sequence"/>
</dbReference>
<gene>
    <name evidence="1" type="ORF">C8D82_106107</name>
</gene>
<evidence type="ECO:0008006" key="3">
    <source>
        <dbReference type="Google" id="ProtNLM"/>
    </source>
</evidence>
<keyword evidence="2" id="KW-1185">Reference proteome</keyword>
<accession>A0A2U1B7D9</accession>
<comment type="caution">
    <text evidence="1">The sequence shown here is derived from an EMBL/GenBank/DDBJ whole genome shotgun (WGS) entry which is preliminary data.</text>
</comment>
<name>A0A2U1B7D9_9BACT</name>